<sequence length="191" mass="20370">MVIGSDGFHNGVRTQPSVTAPAGLDSVTANFPSLSPIFGPELSSYPVPLLSSPTTAARPNSPIDSMLQSYTTALIVPHSNTPVHNPSLKTPSLSSTHLTPSPNTPEHMQPTRSLAQLLHSPPQSVSKLSNHLNHLSPATDNSSIPLFLPTQSVAPSPPPPPHSQSLYQMLTRSKTAHHANFFENQPLPPRP</sequence>
<proteinExistence type="predicted"/>
<evidence type="ECO:0000313" key="3">
    <source>
        <dbReference type="Proteomes" id="UP001604336"/>
    </source>
</evidence>
<comment type="caution">
    <text evidence="2">The sequence shown here is derived from an EMBL/GenBank/DDBJ whole genome shotgun (WGS) entry which is preliminary data.</text>
</comment>
<name>A0ABD1RDP9_9LAMI</name>
<evidence type="ECO:0000313" key="2">
    <source>
        <dbReference type="EMBL" id="KAL2486493.1"/>
    </source>
</evidence>
<dbReference type="Proteomes" id="UP001604336">
    <property type="component" value="Unassembled WGS sequence"/>
</dbReference>
<organism evidence="2 3">
    <name type="scientific">Abeliophyllum distichum</name>
    <dbReference type="NCBI Taxonomy" id="126358"/>
    <lineage>
        <taxon>Eukaryota</taxon>
        <taxon>Viridiplantae</taxon>
        <taxon>Streptophyta</taxon>
        <taxon>Embryophyta</taxon>
        <taxon>Tracheophyta</taxon>
        <taxon>Spermatophyta</taxon>
        <taxon>Magnoliopsida</taxon>
        <taxon>eudicotyledons</taxon>
        <taxon>Gunneridae</taxon>
        <taxon>Pentapetalae</taxon>
        <taxon>asterids</taxon>
        <taxon>lamiids</taxon>
        <taxon>Lamiales</taxon>
        <taxon>Oleaceae</taxon>
        <taxon>Forsythieae</taxon>
        <taxon>Abeliophyllum</taxon>
    </lineage>
</organism>
<feature type="compositionally biased region" description="Low complexity" evidence="1">
    <location>
        <begin position="86"/>
        <end position="105"/>
    </location>
</feature>
<reference evidence="3" key="1">
    <citation type="submission" date="2024-07" db="EMBL/GenBank/DDBJ databases">
        <title>Two chromosome-level genome assemblies of Korean endemic species Abeliophyllum distichum and Forsythia ovata (Oleaceae).</title>
        <authorList>
            <person name="Jang H."/>
        </authorList>
    </citation>
    <scope>NUCLEOTIDE SEQUENCE [LARGE SCALE GENOMIC DNA]</scope>
</reference>
<feature type="region of interest" description="Disordered" evidence="1">
    <location>
        <begin position="1"/>
        <end position="21"/>
    </location>
</feature>
<protein>
    <submittedName>
        <fullName evidence="2">Uncharacterized protein</fullName>
    </submittedName>
</protein>
<dbReference type="EMBL" id="JBFOLK010000009">
    <property type="protein sequence ID" value="KAL2486493.1"/>
    <property type="molecule type" value="Genomic_DNA"/>
</dbReference>
<feature type="region of interest" description="Disordered" evidence="1">
    <location>
        <begin position="77"/>
        <end position="110"/>
    </location>
</feature>
<dbReference type="AlphaFoldDB" id="A0ABD1RDP9"/>
<evidence type="ECO:0000256" key="1">
    <source>
        <dbReference type="SAM" id="MobiDB-lite"/>
    </source>
</evidence>
<accession>A0ABD1RDP9</accession>
<gene>
    <name evidence="2" type="ORF">Adt_31249</name>
</gene>
<keyword evidence="3" id="KW-1185">Reference proteome</keyword>